<protein>
    <recommendedName>
        <fullName evidence="3">Bacterial mobilisation domain-containing protein</fullName>
    </recommendedName>
</protein>
<evidence type="ECO:0000313" key="1">
    <source>
        <dbReference type="EMBL" id="GEC72146.1"/>
    </source>
</evidence>
<keyword evidence="2" id="KW-1185">Reference proteome</keyword>
<dbReference type="Pfam" id="PF19514">
    <property type="entry name" value="MobC_2"/>
    <property type="match status" value="1"/>
</dbReference>
<evidence type="ECO:0008006" key="3">
    <source>
        <dbReference type="Google" id="ProtNLM"/>
    </source>
</evidence>
<organism evidence="1 2">
    <name type="scientific">Flavobacterium flevense</name>
    <dbReference type="NCBI Taxonomy" id="983"/>
    <lineage>
        <taxon>Bacteria</taxon>
        <taxon>Pseudomonadati</taxon>
        <taxon>Bacteroidota</taxon>
        <taxon>Flavobacteriia</taxon>
        <taxon>Flavobacteriales</taxon>
        <taxon>Flavobacteriaceae</taxon>
        <taxon>Flavobacterium</taxon>
    </lineage>
</organism>
<comment type="caution">
    <text evidence="1">The sequence shown here is derived from an EMBL/GenBank/DDBJ whole genome shotgun (WGS) entry which is preliminary data.</text>
</comment>
<sequence>MVSLLFTKPPCPTGNEILRSRISKKKTKLYFMKNQNKGGRPKVEDKRKIGKTIWFTESENKILTTLLTEGEYQSYNELIRDIVINKKYQVISLDSDSRIQKNILIEQTRRIGNNFNQLIKHFNEKKLDHFTKEEILALLKLLNDIKIIYERIQKTIKE</sequence>
<reference evidence="1 2" key="1">
    <citation type="submission" date="2019-06" db="EMBL/GenBank/DDBJ databases">
        <title>Whole genome shotgun sequence of Flavobacterium flevense NBRC 14960.</title>
        <authorList>
            <person name="Hosoyama A."/>
            <person name="Uohara A."/>
            <person name="Ohji S."/>
            <person name="Ichikawa N."/>
        </authorList>
    </citation>
    <scope>NUCLEOTIDE SEQUENCE [LARGE SCALE GENOMIC DNA]</scope>
    <source>
        <strain evidence="1 2">NBRC 14960</strain>
    </source>
</reference>
<dbReference type="AlphaFoldDB" id="A0A4Y4AVB7"/>
<dbReference type="Proteomes" id="UP000316775">
    <property type="component" value="Unassembled WGS sequence"/>
</dbReference>
<dbReference type="InterPro" id="IPR045788">
    <property type="entry name" value="MobC_2"/>
</dbReference>
<name>A0A4Y4AVB7_9FLAO</name>
<accession>A0A4Y4AVB7</accession>
<gene>
    <name evidence="1" type="ORF">FFL01_16850</name>
</gene>
<dbReference type="EMBL" id="BJNP01000015">
    <property type="protein sequence ID" value="GEC72146.1"/>
    <property type="molecule type" value="Genomic_DNA"/>
</dbReference>
<proteinExistence type="predicted"/>
<evidence type="ECO:0000313" key="2">
    <source>
        <dbReference type="Proteomes" id="UP000316775"/>
    </source>
</evidence>